<dbReference type="OrthoDB" id="9790815at2"/>
<dbReference type="InterPro" id="IPR011045">
    <property type="entry name" value="N2O_reductase_N"/>
</dbReference>
<dbReference type="Pfam" id="PF10282">
    <property type="entry name" value="Lactonase"/>
    <property type="match status" value="1"/>
</dbReference>
<dbReference type="Proteomes" id="UP000195128">
    <property type="component" value="Unassembled WGS sequence"/>
</dbReference>
<sequence length="390" mass="42658">MPHKFLPWLAIASAMSAFTLQAQAMPDTELLVGSYTQGKSEGIYRFGFNSETGMIDAKPLQVVKADNPSWLTLSPDQRYLFAVNENGPGQKDVVGKVSSFAIDPKTRQITPINQVQSRGEEPTHSSLSHDGRYLFVANYAVNPDPGGALTVVPVGKDGTLSEAVQVLPLGPGSKVNSERQMSSHVHLAVPTPDDKYVVTADLGADKLFVYRYDANQSKPLQPAKVPFVQLPGGSGPRHTLFSSDGKHAWLVLEMTAQVAVFDYHDGGFKQTQLVDMKNKGAEQKNGGGALHTSPDGKFLYVTNRGDANQVVVFRIDQASGKLEEIQRRSLEGKEPREFAFDPTGTFMLFANQKSNQIVTVRRDPQSGKIGETVQKFDADSPSYLRFLTDK</sequence>
<dbReference type="GO" id="GO:0017057">
    <property type="term" value="F:6-phosphogluconolactonase activity"/>
    <property type="evidence" value="ECO:0007669"/>
    <property type="project" value="TreeGrafter"/>
</dbReference>
<dbReference type="InterPro" id="IPR019405">
    <property type="entry name" value="Lactonase_7-beta_prop"/>
</dbReference>
<evidence type="ECO:0000256" key="3">
    <source>
        <dbReference type="SAM" id="SignalP"/>
    </source>
</evidence>
<dbReference type="AlphaFoldDB" id="A0A244EV51"/>
<keyword evidence="2" id="KW-0313">Glucose metabolism</keyword>
<feature type="signal peptide" evidence="3">
    <location>
        <begin position="1"/>
        <end position="24"/>
    </location>
</feature>
<dbReference type="Gene3D" id="2.130.10.10">
    <property type="entry name" value="YVTN repeat-like/Quinoprotein amine dehydrogenase"/>
    <property type="match status" value="1"/>
</dbReference>
<reference evidence="4 5" key="1">
    <citation type="submission" date="2017-01" db="EMBL/GenBank/DDBJ databases">
        <authorList>
            <person name="Mah S.A."/>
            <person name="Swanson W.J."/>
            <person name="Moy G.W."/>
            <person name="Vacquier V.D."/>
        </authorList>
    </citation>
    <scope>NUCLEOTIDE SEQUENCE [LARGE SCALE GENOMIC DNA]</scope>
    <source>
        <strain evidence="4">PDD-32b-74</strain>
    </source>
</reference>
<dbReference type="PANTHER" id="PTHR30344:SF1">
    <property type="entry name" value="6-PHOSPHOGLUCONOLACTONASE"/>
    <property type="match status" value="1"/>
</dbReference>
<dbReference type="GO" id="GO:0005829">
    <property type="term" value="C:cytosol"/>
    <property type="evidence" value="ECO:0007669"/>
    <property type="project" value="TreeGrafter"/>
</dbReference>
<proteinExistence type="inferred from homology"/>
<keyword evidence="3" id="KW-0732">Signal</keyword>
<keyword evidence="2" id="KW-0119">Carbohydrate metabolism</keyword>
<dbReference type="GO" id="GO:0006006">
    <property type="term" value="P:glucose metabolic process"/>
    <property type="evidence" value="ECO:0007669"/>
    <property type="project" value="UniProtKB-KW"/>
</dbReference>
<evidence type="ECO:0000256" key="2">
    <source>
        <dbReference type="ARBA" id="ARBA00022526"/>
    </source>
</evidence>
<comment type="caution">
    <text evidence="4">The sequence shown here is derived from an EMBL/GenBank/DDBJ whole genome shotgun (WGS) entry which is preliminary data.</text>
</comment>
<dbReference type="SUPFAM" id="SSF50974">
    <property type="entry name" value="Nitrous oxide reductase, N-terminal domain"/>
    <property type="match status" value="1"/>
</dbReference>
<evidence type="ECO:0000256" key="1">
    <source>
        <dbReference type="ARBA" id="ARBA00005564"/>
    </source>
</evidence>
<gene>
    <name evidence="4" type="ORF">BW686_06990</name>
</gene>
<dbReference type="InterPro" id="IPR015943">
    <property type="entry name" value="WD40/YVTN_repeat-like_dom_sf"/>
</dbReference>
<dbReference type="RefSeq" id="WP_084915606.1">
    <property type="nucleotide sequence ID" value="NZ_MTSA01000004.1"/>
</dbReference>
<dbReference type="PANTHER" id="PTHR30344">
    <property type="entry name" value="6-PHOSPHOGLUCONOLACTONASE-RELATED"/>
    <property type="match status" value="1"/>
</dbReference>
<name>A0A244EV51_PSESX</name>
<dbReference type="EMBL" id="MTSA01000004">
    <property type="protein sequence ID" value="OUM08403.1"/>
    <property type="molecule type" value="Genomic_DNA"/>
</dbReference>
<evidence type="ECO:0000313" key="5">
    <source>
        <dbReference type="Proteomes" id="UP000195128"/>
    </source>
</evidence>
<protein>
    <submittedName>
        <fullName evidence="4">3-carboxymuconate cyclase</fullName>
    </submittedName>
</protein>
<accession>A0A244EV51</accession>
<organism evidence="4 5">
    <name type="scientific">Pseudomonas syringae</name>
    <dbReference type="NCBI Taxonomy" id="317"/>
    <lineage>
        <taxon>Bacteria</taxon>
        <taxon>Pseudomonadati</taxon>
        <taxon>Pseudomonadota</taxon>
        <taxon>Gammaproteobacteria</taxon>
        <taxon>Pseudomonadales</taxon>
        <taxon>Pseudomonadaceae</taxon>
        <taxon>Pseudomonas</taxon>
    </lineage>
</organism>
<evidence type="ECO:0000313" key="4">
    <source>
        <dbReference type="EMBL" id="OUM08403.1"/>
    </source>
</evidence>
<dbReference type="InterPro" id="IPR050282">
    <property type="entry name" value="Cycloisomerase_2"/>
</dbReference>
<feature type="chain" id="PRO_5012015198" evidence="3">
    <location>
        <begin position="25"/>
        <end position="390"/>
    </location>
</feature>
<comment type="similarity">
    <text evidence="1">Belongs to the cycloisomerase 2 family.</text>
</comment>